<dbReference type="Proteomes" id="UP000000763">
    <property type="component" value="Chromosome 9"/>
</dbReference>
<evidence type="ECO:0000313" key="4">
    <source>
        <dbReference type="Proteomes" id="UP000000763"/>
    </source>
</evidence>
<feature type="region of interest" description="Disordered" evidence="1">
    <location>
        <begin position="1"/>
        <end position="166"/>
    </location>
</feature>
<evidence type="ECO:0000313" key="3">
    <source>
        <dbReference type="EMBL" id="BAD46340.1"/>
    </source>
</evidence>
<reference evidence="4" key="3">
    <citation type="journal article" date="2005" name="Nature">
        <title>The map-based sequence of the rice genome.</title>
        <authorList>
            <consortium name="International rice genome sequencing project (IRGSP)"/>
            <person name="Matsumoto T."/>
            <person name="Wu J."/>
            <person name="Kanamori H."/>
            <person name="Katayose Y."/>
            <person name="Fujisawa M."/>
            <person name="Namiki N."/>
            <person name="Mizuno H."/>
            <person name="Yamamoto K."/>
            <person name="Antonio B.A."/>
            <person name="Baba T."/>
            <person name="Sakata K."/>
            <person name="Nagamura Y."/>
            <person name="Aoki H."/>
            <person name="Arikawa K."/>
            <person name="Arita K."/>
            <person name="Bito T."/>
            <person name="Chiden Y."/>
            <person name="Fujitsuka N."/>
            <person name="Fukunaka R."/>
            <person name="Hamada M."/>
            <person name="Harada C."/>
            <person name="Hayashi A."/>
            <person name="Hijishita S."/>
            <person name="Honda M."/>
            <person name="Hosokawa S."/>
            <person name="Ichikawa Y."/>
            <person name="Idonuma A."/>
            <person name="Iijima M."/>
            <person name="Ikeda M."/>
            <person name="Ikeno M."/>
            <person name="Ito K."/>
            <person name="Ito S."/>
            <person name="Ito T."/>
            <person name="Ito Y."/>
            <person name="Ito Y."/>
            <person name="Iwabuchi A."/>
            <person name="Kamiya K."/>
            <person name="Karasawa W."/>
            <person name="Kurita K."/>
            <person name="Katagiri S."/>
            <person name="Kikuta A."/>
            <person name="Kobayashi H."/>
            <person name="Kobayashi N."/>
            <person name="Machita K."/>
            <person name="Maehara T."/>
            <person name="Masukawa M."/>
            <person name="Mizubayashi T."/>
            <person name="Mukai Y."/>
            <person name="Nagasaki H."/>
            <person name="Nagata Y."/>
            <person name="Naito S."/>
            <person name="Nakashima M."/>
            <person name="Nakama Y."/>
            <person name="Nakamichi Y."/>
            <person name="Nakamura M."/>
            <person name="Meguro A."/>
            <person name="Negishi M."/>
            <person name="Ohta I."/>
            <person name="Ohta T."/>
            <person name="Okamoto M."/>
            <person name="Ono N."/>
            <person name="Saji S."/>
            <person name="Sakaguchi M."/>
            <person name="Sakai K."/>
            <person name="Shibata M."/>
            <person name="Shimokawa T."/>
            <person name="Song J."/>
            <person name="Takazaki Y."/>
            <person name="Terasawa K."/>
            <person name="Tsugane M."/>
            <person name="Tsuji K."/>
            <person name="Ueda S."/>
            <person name="Waki K."/>
            <person name="Yamagata H."/>
            <person name="Yamamoto M."/>
            <person name="Yamamoto S."/>
            <person name="Yamane H."/>
            <person name="Yoshiki S."/>
            <person name="Yoshihara R."/>
            <person name="Yukawa K."/>
            <person name="Zhong H."/>
            <person name="Yano M."/>
            <person name="Yuan Q."/>
            <person name="Ouyang S."/>
            <person name="Liu J."/>
            <person name="Jones K.M."/>
            <person name="Gansberger K."/>
            <person name="Moffat K."/>
            <person name="Hill J."/>
            <person name="Bera J."/>
            <person name="Fadrosh D."/>
            <person name="Jin S."/>
            <person name="Johri S."/>
            <person name="Kim M."/>
            <person name="Overton L."/>
            <person name="Reardon M."/>
            <person name="Tsitrin T."/>
            <person name="Vuong H."/>
            <person name="Weaver B."/>
            <person name="Ciecko A."/>
            <person name="Tallon L."/>
            <person name="Jackson J."/>
            <person name="Pai G."/>
            <person name="Aken S.V."/>
            <person name="Utterback T."/>
            <person name="Reidmuller S."/>
            <person name="Feldblyum T."/>
            <person name="Hsiao J."/>
            <person name="Zismann V."/>
            <person name="Iobst S."/>
            <person name="de Vazeille A.R."/>
            <person name="Buell C.R."/>
            <person name="Ying K."/>
            <person name="Li Y."/>
            <person name="Lu T."/>
            <person name="Huang Y."/>
            <person name="Zhao Q."/>
            <person name="Feng Q."/>
            <person name="Zhang L."/>
            <person name="Zhu J."/>
            <person name="Weng Q."/>
            <person name="Mu J."/>
            <person name="Lu Y."/>
            <person name="Fan D."/>
            <person name="Liu Y."/>
            <person name="Guan J."/>
            <person name="Zhang Y."/>
            <person name="Yu S."/>
            <person name="Liu X."/>
            <person name="Zhang Y."/>
            <person name="Hong G."/>
            <person name="Han B."/>
            <person name="Choisne N."/>
            <person name="Demange N."/>
            <person name="Orjeda G."/>
            <person name="Samain S."/>
            <person name="Cattolico L."/>
            <person name="Pelletier E."/>
            <person name="Couloux A."/>
            <person name="Segurens B."/>
            <person name="Wincker P."/>
            <person name="D'Hont A."/>
            <person name="Scarpelli C."/>
            <person name="Weissenbach J."/>
            <person name="Salanoubat M."/>
            <person name="Quetier F."/>
            <person name="Yu Y."/>
            <person name="Kim H.R."/>
            <person name="Rambo T."/>
            <person name="Currie J."/>
            <person name="Collura K."/>
            <person name="Luo M."/>
            <person name="Yang T."/>
            <person name="Ammiraju J.S.S."/>
            <person name="Engler F."/>
            <person name="Soderlund C."/>
            <person name="Wing R.A."/>
            <person name="Palmer L.E."/>
            <person name="de la Bastide M."/>
            <person name="Spiegel L."/>
            <person name="Nascimento L."/>
            <person name="Zutavern T."/>
            <person name="O'Shaughnessy A."/>
            <person name="Dike S."/>
            <person name="Dedhia N."/>
            <person name="Preston R."/>
            <person name="Balija V."/>
            <person name="McCombie W.R."/>
            <person name="Chow T."/>
            <person name="Chen H."/>
            <person name="Chung M."/>
            <person name="Chen C."/>
            <person name="Shaw J."/>
            <person name="Wu H."/>
            <person name="Hsiao K."/>
            <person name="Chao Y."/>
            <person name="Chu M."/>
            <person name="Cheng C."/>
            <person name="Hour A."/>
            <person name="Lee P."/>
            <person name="Lin S."/>
            <person name="Lin Y."/>
            <person name="Liou J."/>
            <person name="Liu S."/>
            <person name="Hsing Y."/>
            <person name="Raghuvanshi S."/>
            <person name="Mohanty A."/>
            <person name="Bharti A.K."/>
            <person name="Gaur A."/>
            <person name="Gupta V."/>
            <person name="Kumar D."/>
            <person name="Ravi V."/>
            <person name="Vij S."/>
            <person name="Kapur A."/>
            <person name="Khurana P."/>
            <person name="Khurana P."/>
            <person name="Khurana J.P."/>
            <person name="Tyagi A.K."/>
            <person name="Gaikwad K."/>
            <person name="Singh A."/>
            <person name="Dalal V."/>
            <person name="Srivastava S."/>
            <person name="Dixit A."/>
            <person name="Pal A.K."/>
            <person name="Ghazi I.A."/>
            <person name="Yadav M."/>
            <person name="Pandit A."/>
            <person name="Bhargava A."/>
            <person name="Sureshbabu K."/>
            <person name="Batra K."/>
            <person name="Sharma T.R."/>
            <person name="Mohapatra T."/>
            <person name="Singh N.K."/>
            <person name="Messing J."/>
            <person name="Nelson A.B."/>
            <person name="Fuks G."/>
            <person name="Kavchok S."/>
            <person name="Keizer G."/>
            <person name="Linton E."/>
            <person name="Llaca V."/>
            <person name="Song R."/>
            <person name="Tanyolac B."/>
            <person name="Young S."/>
            <person name="Ho-Il K."/>
            <person name="Hahn J.H."/>
            <person name="Sangsakoo G."/>
            <person name="Vanavichit A."/>
            <person name="de Mattos Luiz.A.T."/>
            <person name="Zimmer P.D."/>
            <person name="Malone G."/>
            <person name="Dellagostin O."/>
            <person name="de Oliveira A.C."/>
            <person name="Bevan M."/>
            <person name="Bancroft I."/>
            <person name="Minx P."/>
            <person name="Cordum H."/>
            <person name="Wilson R."/>
            <person name="Cheng Z."/>
            <person name="Jin W."/>
            <person name="Jiang J."/>
            <person name="Leong S.A."/>
            <person name="Iwama H."/>
            <person name="Gojobori T."/>
            <person name="Itoh T."/>
            <person name="Niimura Y."/>
            <person name="Fujii Y."/>
            <person name="Habara T."/>
            <person name="Sakai H."/>
            <person name="Sato Y."/>
            <person name="Wilson G."/>
            <person name="Kumar K."/>
            <person name="McCouch S."/>
            <person name="Juretic N."/>
            <person name="Hoen D."/>
            <person name="Wright S."/>
            <person name="Bruskiewich R."/>
            <person name="Bureau T."/>
            <person name="Miyao A."/>
            <person name="Hirochika H."/>
            <person name="Nishikawa T."/>
            <person name="Kadowaki K."/>
            <person name="Sugiura M."/>
            <person name="Burr B."/>
            <person name="Sasaki T."/>
        </authorList>
    </citation>
    <scope>NUCLEOTIDE SEQUENCE [LARGE SCALE GENOMIC DNA]</scope>
    <source>
        <strain evidence="4">cv. Nipponbare</strain>
    </source>
</reference>
<feature type="compositionally biased region" description="Low complexity" evidence="1">
    <location>
        <begin position="85"/>
        <end position="119"/>
    </location>
</feature>
<evidence type="ECO:0000256" key="1">
    <source>
        <dbReference type="SAM" id="MobiDB-lite"/>
    </source>
</evidence>
<reference evidence="3" key="2">
    <citation type="submission" date="2002-08" db="EMBL/GenBank/DDBJ databases">
        <title>Oryza sativa nipponbare(GA3) genomic DNA, chromosome 9, PAC clone:P0463G11.</title>
        <authorList>
            <person name="Sasaki T."/>
            <person name="Matsumoto T."/>
            <person name="Katayose Y."/>
        </authorList>
    </citation>
    <scope>NUCLEOTIDE SEQUENCE</scope>
</reference>
<dbReference type="AlphaFoldDB" id="Q69QR9"/>
<sequence length="184" mass="18762">MRPTCYSLGQAEPAGARRERGRAAGGGAADAGEGETMAPPSTGARWMGGRPMLGWRRPAMADAGEGETTAPPTADARREREGGQPAAAADAGVAMAADAGVAAAPAPISSAPSSAASSRPPRPPGRLPPSLRPPPHLPPSDRLPAPALPRPKQAQAPPLDDGHRPAVSHHCHRAFVVLVLVLEY</sequence>
<accession>Q69QR9</accession>
<reference evidence="2" key="1">
    <citation type="submission" date="2002-06" db="EMBL/GenBank/DDBJ databases">
        <title>Oryza sativa nipponbare(GA3) genomic DNA, chromosome 9, PAC clone:P0463D04.</title>
        <authorList>
            <person name="Sasaki T."/>
            <person name="Matsumoto T."/>
            <person name="Katayose Y."/>
        </authorList>
    </citation>
    <scope>NUCLEOTIDE SEQUENCE</scope>
</reference>
<dbReference type="EMBL" id="AP005633">
    <property type="protein sequence ID" value="BAD46340.1"/>
    <property type="molecule type" value="Genomic_DNA"/>
</dbReference>
<gene>
    <name evidence="2" type="ORF">P0463D04.16</name>
    <name evidence="3" type="ORF">P0463G11.31</name>
</gene>
<proteinExistence type="predicted"/>
<name>Q69QR9_ORYSJ</name>
<protein>
    <submittedName>
        <fullName evidence="2">Uncharacterized protein</fullName>
    </submittedName>
</protein>
<feature type="compositionally biased region" description="Pro residues" evidence="1">
    <location>
        <begin position="120"/>
        <end position="138"/>
    </location>
</feature>
<evidence type="ECO:0000313" key="2">
    <source>
        <dbReference type="EMBL" id="BAD33393.1"/>
    </source>
</evidence>
<organism evidence="2 4">
    <name type="scientific">Oryza sativa subsp. japonica</name>
    <name type="common">Rice</name>
    <dbReference type="NCBI Taxonomy" id="39947"/>
    <lineage>
        <taxon>Eukaryota</taxon>
        <taxon>Viridiplantae</taxon>
        <taxon>Streptophyta</taxon>
        <taxon>Embryophyta</taxon>
        <taxon>Tracheophyta</taxon>
        <taxon>Spermatophyta</taxon>
        <taxon>Magnoliopsida</taxon>
        <taxon>Liliopsida</taxon>
        <taxon>Poales</taxon>
        <taxon>Poaceae</taxon>
        <taxon>BOP clade</taxon>
        <taxon>Oryzoideae</taxon>
        <taxon>Oryzeae</taxon>
        <taxon>Oryzinae</taxon>
        <taxon>Oryza</taxon>
        <taxon>Oryza sativa</taxon>
    </lineage>
</organism>
<reference evidence="4" key="4">
    <citation type="journal article" date="2008" name="Nucleic Acids Res.">
        <title>The rice annotation project database (RAP-DB): 2008 update.</title>
        <authorList>
            <consortium name="The rice annotation project (RAP)"/>
        </authorList>
    </citation>
    <scope>GENOME REANNOTATION</scope>
    <source>
        <strain evidence="4">cv. Nipponbare</strain>
    </source>
</reference>
<dbReference type="EMBL" id="AP005392">
    <property type="protein sequence ID" value="BAD33393.1"/>
    <property type="molecule type" value="Genomic_DNA"/>
</dbReference>